<sequence>MCLLGQHSFVICKKKYQIIMCLLGQHSFVICKKKFQIFLHLTI</sequence>
<dbReference type="AlphaFoldDB" id="A0A0A9H2Y4"/>
<name>A0A0A9H2Y4_ARUDO</name>
<reference evidence="1" key="1">
    <citation type="submission" date="2014-09" db="EMBL/GenBank/DDBJ databases">
        <authorList>
            <person name="Magalhaes I.L.F."/>
            <person name="Oliveira U."/>
            <person name="Santos F.R."/>
            <person name="Vidigal T.H.D.A."/>
            <person name="Brescovit A.D."/>
            <person name="Santos A.J."/>
        </authorList>
    </citation>
    <scope>NUCLEOTIDE SEQUENCE</scope>
    <source>
        <tissue evidence="1">Shoot tissue taken approximately 20 cm above the soil surface</tissue>
    </source>
</reference>
<proteinExistence type="predicted"/>
<evidence type="ECO:0000313" key="1">
    <source>
        <dbReference type="EMBL" id="JAE30149.1"/>
    </source>
</evidence>
<organism evidence="1">
    <name type="scientific">Arundo donax</name>
    <name type="common">Giant reed</name>
    <name type="synonym">Donax arundinaceus</name>
    <dbReference type="NCBI Taxonomy" id="35708"/>
    <lineage>
        <taxon>Eukaryota</taxon>
        <taxon>Viridiplantae</taxon>
        <taxon>Streptophyta</taxon>
        <taxon>Embryophyta</taxon>
        <taxon>Tracheophyta</taxon>
        <taxon>Spermatophyta</taxon>
        <taxon>Magnoliopsida</taxon>
        <taxon>Liliopsida</taxon>
        <taxon>Poales</taxon>
        <taxon>Poaceae</taxon>
        <taxon>PACMAD clade</taxon>
        <taxon>Arundinoideae</taxon>
        <taxon>Arundineae</taxon>
        <taxon>Arundo</taxon>
    </lineage>
</organism>
<reference evidence="1" key="2">
    <citation type="journal article" date="2015" name="Data Brief">
        <title>Shoot transcriptome of the giant reed, Arundo donax.</title>
        <authorList>
            <person name="Barrero R.A."/>
            <person name="Guerrero F.D."/>
            <person name="Moolhuijzen P."/>
            <person name="Goolsby J.A."/>
            <person name="Tidwell J."/>
            <person name="Bellgard S.E."/>
            <person name="Bellgard M.I."/>
        </authorList>
    </citation>
    <scope>NUCLEOTIDE SEQUENCE</scope>
    <source>
        <tissue evidence="1">Shoot tissue taken approximately 20 cm above the soil surface</tissue>
    </source>
</reference>
<accession>A0A0A9H2Y4</accession>
<dbReference type="EMBL" id="GBRH01167747">
    <property type="protein sequence ID" value="JAE30149.1"/>
    <property type="molecule type" value="Transcribed_RNA"/>
</dbReference>
<protein>
    <submittedName>
        <fullName evidence="1">Uncharacterized protein</fullName>
    </submittedName>
</protein>